<protein>
    <submittedName>
        <fullName evidence="2">Uncharacterized protein</fullName>
    </submittedName>
</protein>
<evidence type="ECO:0000313" key="2">
    <source>
        <dbReference type="EMBL" id="NYR16458.1"/>
    </source>
</evidence>
<reference evidence="2 3" key="1">
    <citation type="journal article" date="2020" name="Nat. Commun.">
        <title>The structures of two archaeal type IV pili illuminate evolutionary relationships.</title>
        <authorList>
            <person name="Wang F."/>
            <person name="Baquero D.P."/>
            <person name="Su Z."/>
            <person name="Beltran L.C."/>
            <person name="Prangishvili D."/>
            <person name="Krupovic M."/>
            <person name="Egelman E.H."/>
        </authorList>
    </citation>
    <scope>NUCLEOTIDE SEQUENCE [LARGE SCALE GENOMIC DNA]</scope>
    <source>
        <strain evidence="2 3">2GA</strain>
    </source>
</reference>
<comment type="caution">
    <text evidence="2">The sequence shown here is derived from an EMBL/GenBank/DDBJ whole genome shotgun (WGS) entry which is preliminary data.</text>
</comment>
<keyword evidence="1" id="KW-1133">Transmembrane helix</keyword>
<dbReference type="Proteomes" id="UP000554766">
    <property type="component" value="Unassembled WGS sequence"/>
</dbReference>
<evidence type="ECO:0000256" key="1">
    <source>
        <dbReference type="SAM" id="Phobius"/>
    </source>
</evidence>
<keyword evidence="3" id="KW-1185">Reference proteome</keyword>
<evidence type="ECO:0000313" key="3">
    <source>
        <dbReference type="Proteomes" id="UP000554766"/>
    </source>
</evidence>
<proteinExistence type="predicted"/>
<accession>A0A7L4PBZ9</accession>
<name>A0A7L4PBZ9_9CREN</name>
<organism evidence="2 3">
    <name type="scientific">Pyrobaculum arsenaticum</name>
    <dbReference type="NCBI Taxonomy" id="121277"/>
    <lineage>
        <taxon>Archaea</taxon>
        <taxon>Thermoproteota</taxon>
        <taxon>Thermoprotei</taxon>
        <taxon>Thermoproteales</taxon>
        <taxon>Thermoproteaceae</taxon>
        <taxon>Pyrobaculum</taxon>
    </lineage>
</organism>
<dbReference type="GeneID" id="5055665"/>
<dbReference type="RefSeq" id="WP_011008304.1">
    <property type="nucleotide sequence ID" value="NZ_JAAVJF010000006.1"/>
</dbReference>
<dbReference type="EMBL" id="JAAVJF010000006">
    <property type="protein sequence ID" value="NYR16458.1"/>
    <property type="molecule type" value="Genomic_DNA"/>
</dbReference>
<keyword evidence="1" id="KW-0472">Membrane</keyword>
<dbReference type="AlphaFoldDB" id="A0A7L4PBZ9"/>
<gene>
    <name evidence="2" type="ORF">HC235_11070</name>
</gene>
<feature type="transmembrane region" description="Helical" evidence="1">
    <location>
        <begin position="22"/>
        <end position="44"/>
    </location>
</feature>
<sequence length="164" mass="17656">MTEAKVEQRVKVEEVSPEERRWAVALLIMGIVSMLGLFFGPAAFATRGEGGARAAVFGVGVNGSHWVEAAPGSIVVFEMPLCNLADKPAAVWARVSEVPEGVRVFAVYVNGSFFGVKWGNRSEWRWVLPPGACVPARVEVLVDANVPSGKTLRVVAVFNPTFLS</sequence>
<keyword evidence="1" id="KW-0812">Transmembrane</keyword>
<dbReference type="OMA" id="RFEAPIC"/>